<evidence type="ECO:0000313" key="2">
    <source>
        <dbReference type="EMBL" id="OZS78836.1"/>
    </source>
</evidence>
<evidence type="ECO:0000256" key="1">
    <source>
        <dbReference type="SAM" id="Phobius"/>
    </source>
</evidence>
<keyword evidence="1" id="KW-1133">Transmembrane helix</keyword>
<accession>A0A264W5G6</accession>
<protein>
    <recommendedName>
        <fullName evidence="4">4-hydroxy-3-methylbut-2-en-1-yl diphosphate synthase</fullName>
    </recommendedName>
</protein>
<feature type="transmembrane region" description="Helical" evidence="1">
    <location>
        <begin position="151"/>
        <end position="170"/>
    </location>
</feature>
<name>A0A264W5G6_9BACL</name>
<reference evidence="2 3" key="1">
    <citation type="submission" date="2017-07" db="EMBL/GenBank/DDBJ databases">
        <title>Tetzosporium hominis gen.nov. sp.nov.</title>
        <authorList>
            <person name="Tetz G."/>
            <person name="Tetz V."/>
        </authorList>
    </citation>
    <scope>NUCLEOTIDE SEQUENCE [LARGE SCALE GENOMIC DNA]</scope>
    <source>
        <strain evidence="2 3">VT-49</strain>
    </source>
</reference>
<feature type="transmembrane region" description="Helical" evidence="1">
    <location>
        <begin position="38"/>
        <end position="60"/>
    </location>
</feature>
<dbReference type="AlphaFoldDB" id="A0A264W5G6"/>
<keyword evidence="3" id="KW-1185">Reference proteome</keyword>
<feature type="transmembrane region" description="Helical" evidence="1">
    <location>
        <begin position="72"/>
        <end position="90"/>
    </location>
</feature>
<comment type="caution">
    <text evidence="2">The sequence shown here is derived from an EMBL/GenBank/DDBJ whole genome shotgun (WGS) entry which is preliminary data.</text>
</comment>
<organism evidence="2 3">
    <name type="scientific">Tetzosporium hominis</name>
    <dbReference type="NCBI Taxonomy" id="2020506"/>
    <lineage>
        <taxon>Bacteria</taxon>
        <taxon>Bacillati</taxon>
        <taxon>Bacillota</taxon>
        <taxon>Bacilli</taxon>
        <taxon>Bacillales</taxon>
        <taxon>Caryophanaceae</taxon>
        <taxon>Tetzosporium</taxon>
    </lineage>
</organism>
<dbReference type="OrthoDB" id="1903376at2"/>
<dbReference type="InterPro" id="IPR009574">
    <property type="entry name" value="DUF1189"/>
</dbReference>
<evidence type="ECO:0000313" key="3">
    <source>
        <dbReference type="Proteomes" id="UP000217065"/>
    </source>
</evidence>
<feature type="transmembrane region" description="Helical" evidence="1">
    <location>
        <begin position="126"/>
        <end position="145"/>
    </location>
</feature>
<gene>
    <name evidence="2" type="ORF">CF394_04680</name>
</gene>
<dbReference type="EMBL" id="NOKQ01000187">
    <property type="protein sequence ID" value="OZS78836.1"/>
    <property type="molecule type" value="Genomic_DNA"/>
</dbReference>
<proteinExistence type="predicted"/>
<dbReference type="Proteomes" id="UP000217065">
    <property type="component" value="Unassembled WGS sequence"/>
</dbReference>
<dbReference type="Pfam" id="PF06691">
    <property type="entry name" value="DUF1189"/>
    <property type="match status" value="1"/>
</dbReference>
<sequence length="177" mass="20435">MNRKEACLMSLVTLFKSSLLSAKKLAAFRLVPMGKTMQYIFLFILLFSLLAFSQFVLGIGETTKQFDGLVDYFNEISWLLYPFAFVLLFVVQTLLIFARISILSGIALLVAPLLKRRAEYRFLWRTTLFANTWSFLLLLAAYPFLPENLYVQWFSYALTLGFVFAALKYYPKLAKKA</sequence>
<keyword evidence="1" id="KW-0472">Membrane</keyword>
<keyword evidence="1" id="KW-0812">Transmembrane</keyword>
<evidence type="ECO:0008006" key="4">
    <source>
        <dbReference type="Google" id="ProtNLM"/>
    </source>
</evidence>